<reference evidence="3" key="1">
    <citation type="journal article" date="2014" name="Front. Microbiol.">
        <title>High frequency of phylogenetically diverse reductive dehalogenase-homologous genes in deep subseafloor sedimentary metagenomes.</title>
        <authorList>
            <person name="Kawai M."/>
            <person name="Futagami T."/>
            <person name="Toyoda A."/>
            <person name="Takaki Y."/>
            <person name="Nishi S."/>
            <person name="Hori S."/>
            <person name="Arai W."/>
            <person name="Tsubouchi T."/>
            <person name="Morono Y."/>
            <person name="Uchiyama I."/>
            <person name="Ito T."/>
            <person name="Fujiyama A."/>
            <person name="Inagaki F."/>
            <person name="Takami H."/>
        </authorList>
    </citation>
    <scope>NUCLEOTIDE SEQUENCE</scope>
    <source>
        <strain evidence="3">Expedition CK06-06</strain>
    </source>
</reference>
<dbReference type="Gene3D" id="3.40.718.10">
    <property type="entry name" value="Isopropylmalate Dehydrogenase"/>
    <property type="match status" value="1"/>
</dbReference>
<dbReference type="InterPro" id="IPR016764">
    <property type="entry name" value="MeTrfase_MtxX_xsu"/>
</dbReference>
<dbReference type="GO" id="GO:0032259">
    <property type="term" value="P:methylation"/>
    <property type="evidence" value="ECO:0007669"/>
    <property type="project" value="UniProtKB-KW"/>
</dbReference>
<dbReference type="NCBIfam" id="TIGR03270">
    <property type="entry name" value="methan_mark_4"/>
    <property type="match status" value="1"/>
</dbReference>
<keyword evidence="1" id="KW-0489">Methyltransferase</keyword>
<evidence type="ECO:0000256" key="2">
    <source>
        <dbReference type="ARBA" id="ARBA00022679"/>
    </source>
</evidence>
<proteinExistence type="predicted"/>
<dbReference type="SUPFAM" id="SSF53659">
    <property type="entry name" value="Isocitrate/Isopropylmalate dehydrogenase-like"/>
    <property type="match status" value="1"/>
</dbReference>
<sequence length="285" mass="31242">FEAKIGIGLGDSEVHNNKILEAAISTLEQKNNSIFLFGKKKSIDQVANNTLFSKNKEFVTLVESDEPISEILNYLKTNQISCVVRGNLSSTQFLHGLQSVLNIPEINRLALLETFTGYQFFFGPVGIDECNDLDSKIKFINKAIKEIKALNLKPIINILSGGRIGDIGRNPKVDSSIKDVLKVIAHFRDKNSSLIIKHSEILIENAIAEKTNLIIAPDGISGNLIYRTLVHLGGGKAYGAIYMDIDRAIVDTSRVGDISEIRGALILAQSLSSRYGSNSTKKLAI</sequence>
<comment type="caution">
    <text evidence="3">The sequence shown here is derived from an EMBL/GenBank/DDBJ whole genome shotgun (WGS) entry which is preliminary data.</text>
</comment>
<evidence type="ECO:0008006" key="4">
    <source>
        <dbReference type="Google" id="ProtNLM"/>
    </source>
</evidence>
<keyword evidence="2" id="KW-0808">Transferase</keyword>
<protein>
    <recommendedName>
        <fullName evidence="4">Phosphate acetyl/butaryl transferase domain-containing protein</fullName>
    </recommendedName>
</protein>
<gene>
    <name evidence="3" type="ORF">S01H1_12329</name>
</gene>
<dbReference type="EMBL" id="BARS01006321">
    <property type="protein sequence ID" value="GAF67781.1"/>
    <property type="molecule type" value="Genomic_DNA"/>
</dbReference>
<accession>X0RXN6</accession>
<organism evidence="3">
    <name type="scientific">marine sediment metagenome</name>
    <dbReference type="NCBI Taxonomy" id="412755"/>
    <lineage>
        <taxon>unclassified sequences</taxon>
        <taxon>metagenomes</taxon>
        <taxon>ecological metagenomes</taxon>
    </lineage>
</organism>
<name>X0RXN6_9ZZZZ</name>
<evidence type="ECO:0000256" key="1">
    <source>
        <dbReference type="ARBA" id="ARBA00022603"/>
    </source>
</evidence>
<dbReference type="AlphaFoldDB" id="X0RXN6"/>
<feature type="non-terminal residue" evidence="3">
    <location>
        <position position="1"/>
    </location>
</feature>
<evidence type="ECO:0000313" key="3">
    <source>
        <dbReference type="EMBL" id="GAF67781.1"/>
    </source>
</evidence>
<dbReference type="GO" id="GO:0008168">
    <property type="term" value="F:methyltransferase activity"/>
    <property type="evidence" value="ECO:0007669"/>
    <property type="project" value="UniProtKB-KW"/>
</dbReference>